<feature type="non-terminal residue" evidence="1">
    <location>
        <position position="204"/>
    </location>
</feature>
<proteinExistence type="predicted"/>
<name>A0AAD6SWL2_9AGAR</name>
<organism evidence="1 2">
    <name type="scientific">Mycena alexandri</name>
    <dbReference type="NCBI Taxonomy" id="1745969"/>
    <lineage>
        <taxon>Eukaryota</taxon>
        <taxon>Fungi</taxon>
        <taxon>Dikarya</taxon>
        <taxon>Basidiomycota</taxon>
        <taxon>Agaricomycotina</taxon>
        <taxon>Agaricomycetes</taxon>
        <taxon>Agaricomycetidae</taxon>
        <taxon>Agaricales</taxon>
        <taxon>Marasmiineae</taxon>
        <taxon>Mycenaceae</taxon>
        <taxon>Mycena</taxon>
    </lineage>
</organism>
<sequence>HGDLHKLFKHSERRTSESMCRIVTRAAKLNVTDQEELLESYGLHNFEHFLWTFRHSDPYAAACYDLLHYFDGGKWGRHTWVLIKEYLQSGGLASKFNDYMNQFPRWRGLKHISSPTTIDYSEGQTFVHDALGKDFNFLKQHSLSHAIEDFMSKGTSRNMNTRVGEGFQQEVEKMYQKTNGKNAEHQVSDYFSINSKYSLVGRID</sequence>
<gene>
    <name evidence="1" type="ORF">C8F04DRAFT_956956</name>
</gene>
<dbReference type="AlphaFoldDB" id="A0AAD6SWL2"/>
<comment type="caution">
    <text evidence="1">The sequence shown here is derived from an EMBL/GenBank/DDBJ whole genome shotgun (WGS) entry which is preliminary data.</text>
</comment>
<dbReference type="Proteomes" id="UP001218188">
    <property type="component" value="Unassembled WGS sequence"/>
</dbReference>
<keyword evidence="2" id="KW-1185">Reference proteome</keyword>
<dbReference type="EMBL" id="JARJCM010000060">
    <property type="protein sequence ID" value="KAJ7034060.1"/>
    <property type="molecule type" value="Genomic_DNA"/>
</dbReference>
<reference evidence="1" key="1">
    <citation type="submission" date="2023-03" db="EMBL/GenBank/DDBJ databases">
        <title>Massive genome expansion in bonnet fungi (Mycena s.s.) driven by repeated elements and novel gene families across ecological guilds.</title>
        <authorList>
            <consortium name="Lawrence Berkeley National Laboratory"/>
            <person name="Harder C.B."/>
            <person name="Miyauchi S."/>
            <person name="Viragh M."/>
            <person name="Kuo A."/>
            <person name="Thoen E."/>
            <person name="Andreopoulos B."/>
            <person name="Lu D."/>
            <person name="Skrede I."/>
            <person name="Drula E."/>
            <person name="Henrissat B."/>
            <person name="Morin E."/>
            <person name="Kohler A."/>
            <person name="Barry K."/>
            <person name="LaButti K."/>
            <person name="Morin E."/>
            <person name="Salamov A."/>
            <person name="Lipzen A."/>
            <person name="Mereny Z."/>
            <person name="Hegedus B."/>
            <person name="Baldrian P."/>
            <person name="Stursova M."/>
            <person name="Weitz H."/>
            <person name="Taylor A."/>
            <person name="Grigoriev I.V."/>
            <person name="Nagy L.G."/>
            <person name="Martin F."/>
            <person name="Kauserud H."/>
        </authorList>
    </citation>
    <scope>NUCLEOTIDE SEQUENCE</scope>
    <source>
        <strain evidence="1">CBHHK200</strain>
    </source>
</reference>
<evidence type="ECO:0000313" key="1">
    <source>
        <dbReference type="EMBL" id="KAJ7034060.1"/>
    </source>
</evidence>
<protein>
    <submittedName>
        <fullName evidence="1">Uncharacterized protein</fullName>
    </submittedName>
</protein>
<evidence type="ECO:0000313" key="2">
    <source>
        <dbReference type="Proteomes" id="UP001218188"/>
    </source>
</evidence>
<accession>A0AAD6SWL2</accession>